<organism evidence="2">
    <name type="scientific">bioreactor metagenome</name>
    <dbReference type="NCBI Taxonomy" id="1076179"/>
    <lineage>
        <taxon>unclassified sequences</taxon>
        <taxon>metagenomes</taxon>
        <taxon>ecological metagenomes</taxon>
    </lineage>
</organism>
<keyword evidence="1" id="KW-0812">Transmembrane</keyword>
<feature type="transmembrane region" description="Helical" evidence="1">
    <location>
        <begin position="92"/>
        <end position="111"/>
    </location>
</feature>
<dbReference type="Gene3D" id="3.40.190.10">
    <property type="entry name" value="Periplasmic binding protein-like II"/>
    <property type="match status" value="1"/>
</dbReference>
<evidence type="ECO:0000313" key="2">
    <source>
        <dbReference type="EMBL" id="MPL58856.1"/>
    </source>
</evidence>
<reference evidence="2" key="1">
    <citation type="submission" date="2019-08" db="EMBL/GenBank/DDBJ databases">
        <authorList>
            <person name="Kucharzyk K."/>
            <person name="Murdoch R.W."/>
            <person name="Higgins S."/>
            <person name="Loffler F."/>
        </authorList>
    </citation>
    <scope>NUCLEOTIDE SEQUENCE</scope>
</reference>
<dbReference type="InterPro" id="IPR050490">
    <property type="entry name" value="Bact_solute-bd_prot1"/>
</dbReference>
<accession>A0A644SW32</accession>
<gene>
    <name evidence="2" type="ORF">SDC9_04402</name>
</gene>
<dbReference type="InterPro" id="IPR006059">
    <property type="entry name" value="SBP"/>
</dbReference>
<dbReference type="EMBL" id="VSSQ01000008">
    <property type="protein sequence ID" value="MPL58856.1"/>
    <property type="molecule type" value="Genomic_DNA"/>
</dbReference>
<name>A0A644SW32_9ZZZZ</name>
<dbReference type="CDD" id="cd14748">
    <property type="entry name" value="PBP2_UgpB"/>
    <property type="match status" value="1"/>
</dbReference>
<comment type="caution">
    <text evidence="2">The sequence shown here is derived from an EMBL/GenBank/DDBJ whole genome shotgun (WGS) entry which is preliminary data.</text>
</comment>
<dbReference type="PANTHER" id="PTHR43649:SF30">
    <property type="entry name" value="ABC TRANSPORTER SUBSTRATE-BINDING PROTEIN"/>
    <property type="match status" value="1"/>
</dbReference>
<proteinExistence type="predicted"/>
<dbReference type="PANTHER" id="PTHR43649">
    <property type="entry name" value="ARABINOSE-BINDING PROTEIN-RELATED"/>
    <property type="match status" value="1"/>
</dbReference>
<dbReference type="SUPFAM" id="SSF53850">
    <property type="entry name" value="Periplasmic binding protein-like II"/>
    <property type="match status" value="1"/>
</dbReference>
<sequence length="500" mass="54424">MAPDRHQQREDAHAADRAEVPCHGDLVGIPGDDGRLAYGHRAGAGGLHAHGKGVRAVDNADRAQIVAKSEPTWVRLDSWKNILPGGSGMKRMVTFFAALLALSIAVAPAMAQTKLKVWYAISGDSGEAFKALLEKFDAANDDITLEYSYSGNYGDTATKVSAALISNTAPDVALMAAGPLYTGARGDYFIEQKIQEADFNKDDIYPGVWDYAKFNGRVCAVPYGISTPVMYYNKAILEKAGISMKDPPKTWAEFAKVAKEAQAKGNINNSADFWGFDVTDVGWLFKTMLNQNGNGVIQVKGNKIAPAFDDAKAIEVATFWEKLTADKVMAVGQHSNAEKKFLAGNLAFLVATSARVARWSADPKLTIGAIPMPYFQKPSVALGGNVLIILSKDQKLKEASWKLVKYLANNQTEFALKTGYLPIRKSGLKIPAALAAVEKNQMFSVAFDQLENSWSYWHFDQMGTMDQILAQAIDQFERRVATPKAALEKAAADLQAEIDD</sequence>
<evidence type="ECO:0008006" key="3">
    <source>
        <dbReference type="Google" id="ProtNLM"/>
    </source>
</evidence>
<dbReference type="AlphaFoldDB" id="A0A644SW32"/>
<evidence type="ECO:0000256" key="1">
    <source>
        <dbReference type="SAM" id="Phobius"/>
    </source>
</evidence>
<keyword evidence="1" id="KW-0472">Membrane</keyword>
<protein>
    <recommendedName>
        <fullName evidence="3">Sn-glycerol-3-phosphate-binding periplasmic protein UgpB</fullName>
    </recommendedName>
</protein>
<dbReference type="Pfam" id="PF13416">
    <property type="entry name" value="SBP_bac_8"/>
    <property type="match status" value="1"/>
</dbReference>
<keyword evidence="1" id="KW-1133">Transmembrane helix</keyword>